<dbReference type="GeneID" id="94584006"/>
<accession>A0A1D8NNY7</accession>
<dbReference type="AlphaFoldDB" id="A0A1D8NNY7"/>
<organism evidence="2 3">
    <name type="scientific">Yarrowia lipolytica</name>
    <name type="common">Candida lipolytica</name>
    <dbReference type="NCBI Taxonomy" id="4952"/>
    <lineage>
        <taxon>Eukaryota</taxon>
        <taxon>Fungi</taxon>
        <taxon>Dikarya</taxon>
        <taxon>Ascomycota</taxon>
        <taxon>Saccharomycotina</taxon>
        <taxon>Dipodascomycetes</taxon>
        <taxon>Dipodascales</taxon>
        <taxon>Dipodascales incertae sedis</taxon>
        <taxon>Yarrowia</taxon>
    </lineage>
</organism>
<name>A0A1D8NNY7_YARLL</name>
<dbReference type="EMBL" id="CP017558">
    <property type="protein sequence ID" value="AOW07354.1"/>
    <property type="molecule type" value="Genomic_DNA"/>
</dbReference>
<dbReference type="Proteomes" id="UP000182444">
    <property type="component" value="Chromosome 1F"/>
</dbReference>
<reference evidence="2 3" key="1">
    <citation type="journal article" date="2016" name="PLoS ONE">
        <title>Sequence Assembly of Yarrowia lipolytica Strain W29/CLIB89 Shows Transposable Element Diversity.</title>
        <authorList>
            <person name="Magnan C."/>
            <person name="Yu J."/>
            <person name="Chang I."/>
            <person name="Jahn E."/>
            <person name="Kanomata Y."/>
            <person name="Wu J."/>
            <person name="Zeller M."/>
            <person name="Oakes M."/>
            <person name="Baldi P."/>
            <person name="Sandmeyer S."/>
        </authorList>
    </citation>
    <scope>NUCLEOTIDE SEQUENCE [LARGE SCALE GENOMIC DNA]</scope>
    <source>
        <strain evidence="3">CLIB89(W29)</strain>
    </source>
</reference>
<dbReference type="RefSeq" id="XP_068139528.1">
    <property type="nucleotide sequence ID" value="XM_068283427.1"/>
</dbReference>
<protein>
    <submittedName>
        <fullName evidence="2">Uncharacterized protein</fullName>
    </submittedName>
</protein>
<gene>
    <name evidence="2" type="ORF">YALI1_F24197g</name>
</gene>
<dbReference type="PROSITE" id="PS51257">
    <property type="entry name" value="PROKAR_LIPOPROTEIN"/>
    <property type="match status" value="1"/>
</dbReference>
<sequence length="101" mass="11023">MASPCSRIVPSELVFSLRARVLEFLVFLTLTSSCLVSSPCSRSMEWTGRKVDGLSWIRAVQPDPLDHGEDGTATEAAERARAKVSADDPWSKTRGNLTEGL</sequence>
<proteinExistence type="predicted"/>
<evidence type="ECO:0000256" key="1">
    <source>
        <dbReference type="SAM" id="MobiDB-lite"/>
    </source>
</evidence>
<evidence type="ECO:0000313" key="2">
    <source>
        <dbReference type="EMBL" id="AOW07354.1"/>
    </source>
</evidence>
<evidence type="ECO:0000313" key="3">
    <source>
        <dbReference type="Proteomes" id="UP000182444"/>
    </source>
</evidence>
<feature type="compositionally biased region" description="Basic and acidic residues" evidence="1">
    <location>
        <begin position="64"/>
        <end position="91"/>
    </location>
</feature>
<feature type="region of interest" description="Disordered" evidence="1">
    <location>
        <begin position="62"/>
        <end position="101"/>
    </location>
</feature>
<dbReference type="VEuPathDB" id="FungiDB:YALI1_F24197g"/>